<dbReference type="EMBL" id="JAENIO010000036">
    <property type="protein sequence ID" value="MBK1834946.1"/>
    <property type="molecule type" value="Genomic_DNA"/>
</dbReference>
<keyword evidence="3" id="KW-1185">Reference proteome</keyword>
<gene>
    <name evidence="2" type="ORF">JIN78_12825</name>
</gene>
<feature type="chain" id="PRO_5037347828" evidence="1">
    <location>
        <begin position="29"/>
        <end position="199"/>
    </location>
</feature>
<dbReference type="PROSITE" id="PS51257">
    <property type="entry name" value="PROKAR_LIPOPROTEIN"/>
    <property type="match status" value="1"/>
</dbReference>
<evidence type="ECO:0000313" key="2">
    <source>
        <dbReference type="EMBL" id="MBK1834946.1"/>
    </source>
</evidence>
<feature type="signal peptide" evidence="1">
    <location>
        <begin position="1"/>
        <end position="28"/>
    </location>
</feature>
<evidence type="ECO:0000313" key="3">
    <source>
        <dbReference type="Proteomes" id="UP000604083"/>
    </source>
</evidence>
<accession>A0A934VNB7</accession>
<proteinExistence type="predicted"/>
<protein>
    <submittedName>
        <fullName evidence="2">Uncharacterized protein</fullName>
    </submittedName>
</protein>
<sequence>MMKFLQRLLIFCGIGLSLFLLSCSSSEAPVNLREAKRVSRGESRQGVGLYRIYQGSASATEMVLMNKHHGEVLARVPIRHQYASEDQPSDWVEVVWNAEGTAVAIHDSLDRDSKLMVYRRRADGGFQRVPLPEFTVYSVGHYAGTDRTIRRWAEKPLRWLGERLLVVEFRYVGKQDNRLYFRKTLSFEQNGQFGGFVGG</sequence>
<dbReference type="Proteomes" id="UP000604083">
    <property type="component" value="Unassembled WGS sequence"/>
</dbReference>
<evidence type="ECO:0000256" key="1">
    <source>
        <dbReference type="SAM" id="SignalP"/>
    </source>
</evidence>
<dbReference type="AlphaFoldDB" id="A0A934VNB7"/>
<keyword evidence="1" id="KW-0732">Signal</keyword>
<reference evidence="2" key="1">
    <citation type="submission" date="2021-01" db="EMBL/GenBank/DDBJ databases">
        <title>Modified the classification status of verrucomicrobia.</title>
        <authorList>
            <person name="Feng X."/>
        </authorList>
    </citation>
    <scope>NUCLEOTIDE SEQUENCE</scope>
    <source>
        <strain evidence="2">KCTC 12986</strain>
    </source>
</reference>
<comment type="caution">
    <text evidence="2">The sequence shown here is derived from an EMBL/GenBank/DDBJ whole genome shotgun (WGS) entry which is preliminary data.</text>
</comment>
<organism evidence="2 3">
    <name type="scientific">Roseibacillus ishigakijimensis</name>
    <dbReference type="NCBI Taxonomy" id="454146"/>
    <lineage>
        <taxon>Bacteria</taxon>
        <taxon>Pseudomonadati</taxon>
        <taxon>Verrucomicrobiota</taxon>
        <taxon>Verrucomicrobiia</taxon>
        <taxon>Verrucomicrobiales</taxon>
        <taxon>Verrucomicrobiaceae</taxon>
        <taxon>Roseibacillus</taxon>
    </lineage>
</organism>
<dbReference type="RefSeq" id="WP_377174187.1">
    <property type="nucleotide sequence ID" value="NZ_JBHUJA010000021.1"/>
</dbReference>
<name>A0A934VNB7_9BACT</name>